<dbReference type="AlphaFoldDB" id="A0A0X3Q3S5"/>
<reference evidence="2" key="1">
    <citation type="submission" date="2016-01" db="EMBL/GenBank/DDBJ databases">
        <title>Reference transcriptome for the parasite Schistocephalus solidus: insights into the molecular evolution of parasitism.</title>
        <authorList>
            <person name="Hebert F.O."/>
            <person name="Grambauer S."/>
            <person name="Barber I."/>
            <person name="Landry C.R."/>
            <person name="Aubin-Horth N."/>
        </authorList>
    </citation>
    <scope>NUCLEOTIDE SEQUENCE</scope>
</reference>
<sequence length="119" mass="12709">MRVTSAPKTGDGQVTQISTNVSNDNCLRLIATPPLHCHRFQLGRPVLRLQFRGPASECTVQFYLPVSACAAPARGEPNTIASRPRDHKAAGWRKPAGKAATRPGSREPGDATGHQAATK</sequence>
<evidence type="ECO:0000256" key="1">
    <source>
        <dbReference type="SAM" id="MobiDB-lite"/>
    </source>
</evidence>
<proteinExistence type="predicted"/>
<organism evidence="2">
    <name type="scientific">Schistocephalus solidus</name>
    <name type="common">Tapeworm</name>
    <dbReference type="NCBI Taxonomy" id="70667"/>
    <lineage>
        <taxon>Eukaryota</taxon>
        <taxon>Metazoa</taxon>
        <taxon>Spiralia</taxon>
        <taxon>Lophotrochozoa</taxon>
        <taxon>Platyhelminthes</taxon>
        <taxon>Cestoda</taxon>
        <taxon>Eucestoda</taxon>
        <taxon>Diphyllobothriidea</taxon>
        <taxon>Diphyllobothriidae</taxon>
        <taxon>Schistocephalus</taxon>
    </lineage>
</organism>
<gene>
    <name evidence="2" type="ORF">TR165210</name>
</gene>
<protein>
    <submittedName>
        <fullName evidence="2">Uncharacterized protein</fullName>
    </submittedName>
</protein>
<evidence type="ECO:0000313" key="2">
    <source>
        <dbReference type="EMBL" id="JAP58120.1"/>
    </source>
</evidence>
<feature type="region of interest" description="Disordered" evidence="1">
    <location>
        <begin position="73"/>
        <end position="119"/>
    </location>
</feature>
<accession>A0A0X3Q3S5</accession>
<dbReference type="EMBL" id="GEEE01005105">
    <property type="protein sequence ID" value="JAP58120.1"/>
    <property type="molecule type" value="Transcribed_RNA"/>
</dbReference>
<name>A0A0X3Q3S5_SCHSO</name>